<proteinExistence type="predicted"/>
<reference evidence="1" key="1">
    <citation type="submission" date="2015-09" db="EMBL/GenBank/DDBJ databases">
        <authorList>
            <consortium name="Pathogen Informatics"/>
        </authorList>
    </citation>
    <scope>NUCLEOTIDE SEQUENCE</scope>
    <source>
        <strain evidence="1">2789STDY5834896</strain>
    </source>
</reference>
<organism evidence="1">
    <name type="scientific">uncultured Anaerotruncus sp</name>
    <dbReference type="NCBI Taxonomy" id="905011"/>
    <lineage>
        <taxon>Bacteria</taxon>
        <taxon>Bacillati</taxon>
        <taxon>Bacillota</taxon>
        <taxon>Clostridia</taxon>
        <taxon>Eubacteriales</taxon>
        <taxon>Oscillospiraceae</taxon>
        <taxon>Anaerotruncus</taxon>
        <taxon>environmental samples</taxon>
    </lineage>
</organism>
<name>A0A1C6JHL3_9FIRM</name>
<sequence>MPLLSAAHTAPALSWTIPGKKYNTPKAPAAWPVLDRTAGAFSLPCKCCANTSPLYLCKYNHARVLTQVQLYTCASTVYTLAQVYCIVYNKRGGGTMGTARTKANNRWNAKAYDRVNLTMPQGRKAEIKAHAETRGESTNGFINRSISETIERDISGIAPVSSAPIGDMLCAKALKAIHKIVRTTGESVAEYVNRAVLVQSKRDETGISLGVSPVTGEAFPSDEGKR</sequence>
<dbReference type="EMBL" id="FMHG01000001">
    <property type="protein sequence ID" value="SCJ81572.1"/>
    <property type="molecule type" value="Genomic_DNA"/>
</dbReference>
<dbReference type="GO" id="GO:0006355">
    <property type="term" value="P:regulation of DNA-templated transcription"/>
    <property type="evidence" value="ECO:0007669"/>
    <property type="project" value="InterPro"/>
</dbReference>
<dbReference type="Gene3D" id="1.10.1220.10">
    <property type="entry name" value="Met repressor-like"/>
    <property type="match status" value="1"/>
</dbReference>
<gene>
    <name evidence="1" type="ORF">SAMEA3545359_02206</name>
</gene>
<protein>
    <recommendedName>
        <fullName evidence="2">Arc-like DNA binding domain-containing protein</fullName>
    </recommendedName>
</protein>
<dbReference type="InterPro" id="IPR013321">
    <property type="entry name" value="Arc_rbn_hlx_hlx"/>
</dbReference>
<dbReference type="AlphaFoldDB" id="A0A1C6JHL3"/>
<evidence type="ECO:0008006" key="2">
    <source>
        <dbReference type="Google" id="ProtNLM"/>
    </source>
</evidence>
<accession>A0A1C6JHL3</accession>
<evidence type="ECO:0000313" key="1">
    <source>
        <dbReference type="EMBL" id="SCJ81572.1"/>
    </source>
</evidence>